<proteinExistence type="inferred from homology"/>
<feature type="transmembrane region" description="Helical" evidence="9">
    <location>
        <begin position="61"/>
        <end position="84"/>
    </location>
</feature>
<keyword evidence="3" id="KW-1003">Cell membrane</keyword>
<keyword evidence="11" id="KW-1185">Reference proteome</keyword>
<keyword evidence="6 9" id="KW-1133">Transmembrane helix</keyword>
<reference evidence="11" key="1">
    <citation type="journal article" date="2019" name="Int. J. Syst. Evol. Microbiol.">
        <title>The Global Catalogue of Microorganisms (GCM) 10K type strain sequencing project: providing services to taxonomists for standard genome sequencing and annotation.</title>
        <authorList>
            <consortium name="The Broad Institute Genomics Platform"/>
            <consortium name="The Broad Institute Genome Sequencing Center for Infectious Disease"/>
            <person name="Wu L."/>
            <person name="Ma J."/>
        </authorList>
    </citation>
    <scope>NUCLEOTIDE SEQUENCE [LARGE SCALE GENOMIC DNA]</scope>
    <source>
        <strain evidence="11">CGMCC 1.10188</strain>
    </source>
</reference>
<sequence length="305" mass="32061">MSTLLIEQILNGLQYGAMLFLLASGLTLIFGIMGVINLTHGSFYMVGAFCAAHAATATGSFAAAILAALVGAGLYGLIMELVVIRRLYARDHLDQVLATFGMILFTNELVTVVFGRTPPFMDIPDFLSGTVQLLPDLSYPVVRLSFILVGALVAIGLWALITRTRIGMLIRAGADDRSMVDALGVDIRRLFSLVFALGAVLCGLAGVMTAPLLAVEIGMGERILITTFVVIVVGGVGSVRGALIGALLVGMVDSLGRAYIPITLYDLLPPEIASTLAAGLVSASIYVLMAVILLVRPRGLLPARG</sequence>
<evidence type="ECO:0000256" key="5">
    <source>
        <dbReference type="ARBA" id="ARBA00022970"/>
    </source>
</evidence>
<feature type="transmembrane region" description="Helical" evidence="9">
    <location>
        <begin position="243"/>
        <end position="260"/>
    </location>
</feature>
<dbReference type="EMBL" id="BMDZ01000063">
    <property type="protein sequence ID" value="GGB55645.1"/>
    <property type="molecule type" value="Genomic_DNA"/>
</dbReference>
<dbReference type="PANTHER" id="PTHR11795:SF442">
    <property type="entry name" value="ABC TRANSPORTER ATP-BINDING PROTEIN"/>
    <property type="match status" value="1"/>
</dbReference>
<dbReference type="Pfam" id="PF02653">
    <property type="entry name" value="BPD_transp_2"/>
    <property type="match status" value="1"/>
</dbReference>
<comment type="similarity">
    <text evidence="8">Belongs to the binding-protein-dependent transport system permease family. LivHM subfamily.</text>
</comment>
<feature type="transmembrane region" description="Helical" evidence="9">
    <location>
        <begin position="96"/>
        <end position="117"/>
    </location>
</feature>
<feature type="transmembrane region" description="Helical" evidence="9">
    <location>
        <begin position="12"/>
        <end position="36"/>
    </location>
</feature>
<evidence type="ECO:0000256" key="4">
    <source>
        <dbReference type="ARBA" id="ARBA00022692"/>
    </source>
</evidence>
<dbReference type="Proteomes" id="UP000603352">
    <property type="component" value="Unassembled WGS sequence"/>
</dbReference>
<keyword evidence="4 9" id="KW-0812">Transmembrane</keyword>
<evidence type="ECO:0000256" key="2">
    <source>
        <dbReference type="ARBA" id="ARBA00022448"/>
    </source>
</evidence>
<name>A0ABQ1IZ15_9PROT</name>
<accession>A0ABQ1IZ15</accession>
<evidence type="ECO:0000256" key="1">
    <source>
        <dbReference type="ARBA" id="ARBA00004651"/>
    </source>
</evidence>
<dbReference type="InterPro" id="IPR001851">
    <property type="entry name" value="ABC_transp_permease"/>
</dbReference>
<feature type="transmembrane region" description="Helical" evidence="9">
    <location>
        <begin position="190"/>
        <end position="213"/>
    </location>
</feature>
<feature type="transmembrane region" description="Helical" evidence="9">
    <location>
        <begin position="272"/>
        <end position="295"/>
    </location>
</feature>
<evidence type="ECO:0000256" key="8">
    <source>
        <dbReference type="ARBA" id="ARBA00037998"/>
    </source>
</evidence>
<comment type="subcellular location">
    <subcellularLocation>
        <location evidence="1">Cell membrane</location>
        <topology evidence="1">Multi-pass membrane protein</topology>
    </subcellularLocation>
</comment>
<evidence type="ECO:0000313" key="10">
    <source>
        <dbReference type="EMBL" id="GGB55645.1"/>
    </source>
</evidence>
<keyword evidence="7 9" id="KW-0472">Membrane</keyword>
<feature type="transmembrane region" description="Helical" evidence="9">
    <location>
        <begin position="219"/>
        <end position="236"/>
    </location>
</feature>
<dbReference type="InterPro" id="IPR052157">
    <property type="entry name" value="BCAA_transport_permease"/>
</dbReference>
<dbReference type="RefSeq" id="WP_188581338.1">
    <property type="nucleotide sequence ID" value="NZ_BMDZ01000063.1"/>
</dbReference>
<keyword evidence="2" id="KW-0813">Transport</keyword>
<evidence type="ECO:0000256" key="9">
    <source>
        <dbReference type="SAM" id="Phobius"/>
    </source>
</evidence>
<evidence type="ECO:0000256" key="6">
    <source>
        <dbReference type="ARBA" id="ARBA00022989"/>
    </source>
</evidence>
<dbReference type="PANTHER" id="PTHR11795">
    <property type="entry name" value="BRANCHED-CHAIN AMINO ACID TRANSPORT SYSTEM PERMEASE PROTEIN LIVH"/>
    <property type="match status" value="1"/>
</dbReference>
<evidence type="ECO:0000313" key="11">
    <source>
        <dbReference type="Proteomes" id="UP000603352"/>
    </source>
</evidence>
<evidence type="ECO:0000256" key="3">
    <source>
        <dbReference type="ARBA" id="ARBA00022475"/>
    </source>
</evidence>
<comment type="caution">
    <text evidence="10">The sequence shown here is derived from an EMBL/GenBank/DDBJ whole genome shotgun (WGS) entry which is preliminary data.</text>
</comment>
<feature type="transmembrane region" description="Helical" evidence="9">
    <location>
        <begin position="137"/>
        <end position="161"/>
    </location>
</feature>
<evidence type="ECO:0000256" key="7">
    <source>
        <dbReference type="ARBA" id="ARBA00023136"/>
    </source>
</evidence>
<dbReference type="CDD" id="cd06582">
    <property type="entry name" value="TM_PBP1_LivH_like"/>
    <property type="match status" value="1"/>
</dbReference>
<protein>
    <submittedName>
        <fullName evidence="10">Branched-chain amino acid ABC transporter permease</fullName>
    </submittedName>
</protein>
<organism evidence="10 11">
    <name type="scientific">Tistrella bauzanensis</name>
    <dbReference type="NCBI Taxonomy" id="657419"/>
    <lineage>
        <taxon>Bacteria</taxon>
        <taxon>Pseudomonadati</taxon>
        <taxon>Pseudomonadota</taxon>
        <taxon>Alphaproteobacteria</taxon>
        <taxon>Geminicoccales</taxon>
        <taxon>Geminicoccaceae</taxon>
        <taxon>Tistrella</taxon>
    </lineage>
</organism>
<gene>
    <name evidence="10" type="ORF">GCM10011505_40820</name>
</gene>
<keyword evidence="5" id="KW-0029">Amino-acid transport</keyword>